<feature type="transmembrane region" description="Helical" evidence="8">
    <location>
        <begin position="37"/>
        <end position="62"/>
    </location>
</feature>
<keyword evidence="7 8" id="KW-0472">Membrane</keyword>
<evidence type="ECO:0000313" key="9">
    <source>
        <dbReference type="EMBL" id="RAV12931.1"/>
    </source>
</evidence>
<evidence type="ECO:0000256" key="5">
    <source>
        <dbReference type="ARBA" id="ARBA00022692"/>
    </source>
</evidence>
<evidence type="ECO:0000256" key="3">
    <source>
        <dbReference type="ARBA" id="ARBA00022448"/>
    </source>
</evidence>
<comment type="subcellular location">
    <subcellularLocation>
        <location evidence="1">Membrane</location>
        <topology evidence="1">Multi-pass membrane protein</topology>
    </subcellularLocation>
</comment>
<feature type="transmembrane region" description="Helical" evidence="8">
    <location>
        <begin position="12"/>
        <end position="31"/>
    </location>
</feature>
<evidence type="ECO:0000313" key="10">
    <source>
        <dbReference type="Proteomes" id="UP000250369"/>
    </source>
</evidence>
<dbReference type="InterPro" id="IPR004761">
    <property type="entry name" value="Spore_GerAB"/>
</dbReference>
<dbReference type="EMBL" id="QMFB01000031">
    <property type="protein sequence ID" value="RAV12931.1"/>
    <property type="molecule type" value="Genomic_DNA"/>
</dbReference>
<protein>
    <submittedName>
        <fullName evidence="9">Uncharacterized protein</fullName>
    </submittedName>
</protein>
<keyword evidence="6 8" id="KW-1133">Transmembrane helix</keyword>
<organism evidence="9 10">
    <name type="scientific">Paenibacillus contaminans</name>
    <dbReference type="NCBI Taxonomy" id="450362"/>
    <lineage>
        <taxon>Bacteria</taxon>
        <taxon>Bacillati</taxon>
        <taxon>Bacillota</taxon>
        <taxon>Bacilli</taxon>
        <taxon>Bacillales</taxon>
        <taxon>Paenibacillaceae</taxon>
        <taxon>Paenibacillus</taxon>
    </lineage>
</organism>
<name>A0A329LYG6_9BACL</name>
<dbReference type="RefSeq" id="WP_113035421.1">
    <property type="nucleotide sequence ID" value="NZ_QMFB01000031.1"/>
</dbReference>
<proteinExistence type="inferred from homology"/>
<feature type="transmembrane region" description="Helical" evidence="8">
    <location>
        <begin position="74"/>
        <end position="95"/>
    </location>
</feature>
<gene>
    <name evidence="9" type="ORF">DQG23_33650</name>
</gene>
<feature type="transmembrane region" description="Helical" evidence="8">
    <location>
        <begin position="334"/>
        <end position="353"/>
    </location>
</feature>
<evidence type="ECO:0000256" key="2">
    <source>
        <dbReference type="ARBA" id="ARBA00007998"/>
    </source>
</evidence>
<comment type="caution">
    <text evidence="9">The sequence shown here is derived from an EMBL/GenBank/DDBJ whole genome shotgun (WGS) entry which is preliminary data.</text>
</comment>
<evidence type="ECO:0000256" key="4">
    <source>
        <dbReference type="ARBA" id="ARBA00022544"/>
    </source>
</evidence>
<dbReference type="GO" id="GO:0016020">
    <property type="term" value="C:membrane"/>
    <property type="evidence" value="ECO:0007669"/>
    <property type="project" value="UniProtKB-SubCell"/>
</dbReference>
<feature type="transmembrane region" description="Helical" evidence="8">
    <location>
        <begin position="185"/>
        <end position="204"/>
    </location>
</feature>
<dbReference type="Proteomes" id="UP000250369">
    <property type="component" value="Unassembled WGS sequence"/>
</dbReference>
<evidence type="ECO:0000256" key="8">
    <source>
        <dbReference type="SAM" id="Phobius"/>
    </source>
</evidence>
<comment type="similarity">
    <text evidence="2">Belongs to the amino acid-polyamine-organocation (APC) superfamily. Spore germination protein (SGP) (TC 2.A.3.9) family.</text>
</comment>
<feature type="transmembrane region" description="Helical" evidence="8">
    <location>
        <begin position="144"/>
        <end position="165"/>
    </location>
</feature>
<keyword evidence="3" id="KW-0813">Transport</keyword>
<dbReference type="GO" id="GO:0009847">
    <property type="term" value="P:spore germination"/>
    <property type="evidence" value="ECO:0007669"/>
    <property type="project" value="InterPro"/>
</dbReference>
<dbReference type="PANTHER" id="PTHR34975">
    <property type="entry name" value="SPORE GERMINATION PROTEIN A2"/>
    <property type="match status" value="1"/>
</dbReference>
<keyword evidence="5 8" id="KW-0812">Transmembrane</keyword>
<evidence type="ECO:0000256" key="1">
    <source>
        <dbReference type="ARBA" id="ARBA00004141"/>
    </source>
</evidence>
<evidence type="ECO:0000256" key="7">
    <source>
        <dbReference type="ARBA" id="ARBA00023136"/>
    </source>
</evidence>
<dbReference type="PANTHER" id="PTHR34975:SF2">
    <property type="entry name" value="SPORE GERMINATION PROTEIN A2"/>
    <property type="match status" value="1"/>
</dbReference>
<feature type="transmembrane region" description="Helical" evidence="8">
    <location>
        <begin position="266"/>
        <end position="290"/>
    </location>
</feature>
<dbReference type="Pfam" id="PF03845">
    <property type="entry name" value="Spore_permease"/>
    <property type="match status" value="1"/>
</dbReference>
<accession>A0A329LYG6</accession>
<keyword evidence="4" id="KW-0309">Germination</keyword>
<dbReference type="OrthoDB" id="2840438at2"/>
<dbReference type="NCBIfam" id="TIGR00912">
    <property type="entry name" value="2A0309"/>
    <property type="match status" value="1"/>
</dbReference>
<keyword evidence="10" id="KW-1185">Reference proteome</keyword>
<feature type="transmembrane region" description="Helical" evidence="8">
    <location>
        <begin position="216"/>
        <end position="237"/>
    </location>
</feature>
<feature type="transmembrane region" description="Helical" evidence="8">
    <location>
        <begin position="302"/>
        <end position="319"/>
    </location>
</feature>
<sequence length="367" mass="40182">MQQISHKQLGFFLYFQVIGLGILVYPITIGQSVVRDAWLVGFTYMIAAAFVTVVVAWFAHVFPGQTLISGLRSAFGSWLGSLLGVWVLFWLYLVACIDALETTLFLNTTLFPNTPNYVITALFIIPISYAVYMGVEVLGRLAEIISPVGVALTMLLFLLALKNAHISYVTPVLADGMSPVLRGSAFPWAAGMKFIVALFLVPTLNKAGKLGRTLMLAGICVGLTGVFIEGATTLVLGQTRGSSSYPLLEVVRTIRIGSFVERLDTIFVSLLIVTIFVNLTVLHYCIACGLQQLLRLSHHKTIVWSIGMLLWAGSVFLFRDSQQEKSFVLFTIPGYHYFTGLIIPSLAAAAYLIRKKLFPKAGSKKGA</sequence>
<reference evidence="9 10" key="1">
    <citation type="journal article" date="2009" name="Int. J. Syst. Evol. Microbiol.">
        <title>Paenibacillus contaminans sp. nov., isolated from a contaminated laboratory plate.</title>
        <authorList>
            <person name="Chou J.H."/>
            <person name="Lee J.H."/>
            <person name="Lin M.C."/>
            <person name="Chang P.S."/>
            <person name="Arun A.B."/>
            <person name="Young C.C."/>
            <person name="Chen W.M."/>
        </authorList>
    </citation>
    <scope>NUCLEOTIDE SEQUENCE [LARGE SCALE GENOMIC DNA]</scope>
    <source>
        <strain evidence="9 10">CKOBP-6</strain>
    </source>
</reference>
<feature type="transmembrane region" description="Helical" evidence="8">
    <location>
        <begin position="115"/>
        <end position="132"/>
    </location>
</feature>
<evidence type="ECO:0000256" key="6">
    <source>
        <dbReference type="ARBA" id="ARBA00022989"/>
    </source>
</evidence>
<dbReference type="AlphaFoldDB" id="A0A329LYG6"/>